<proteinExistence type="predicted"/>
<dbReference type="Proteomes" id="UP000632774">
    <property type="component" value="Unassembled WGS sequence"/>
</dbReference>
<evidence type="ECO:0000313" key="3">
    <source>
        <dbReference type="EMBL" id="MBE9668227.1"/>
    </source>
</evidence>
<evidence type="ECO:0000256" key="2">
    <source>
        <dbReference type="SAM" id="SignalP"/>
    </source>
</evidence>
<dbReference type="EMBL" id="JADFFM010000002">
    <property type="protein sequence ID" value="MBE9668227.1"/>
    <property type="molecule type" value="Genomic_DNA"/>
</dbReference>
<feature type="signal peptide" evidence="2">
    <location>
        <begin position="1"/>
        <end position="23"/>
    </location>
</feature>
<comment type="caution">
    <text evidence="3">The sequence shown here is derived from an EMBL/GenBank/DDBJ whole genome shotgun (WGS) entry which is preliminary data.</text>
</comment>
<feature type="compositionally biased region" description="Basic residues" evidence="1">
    <location>
        <begin position="63"/>
        <end position="77"/>
    </location>
</feature>
<evidence type="ECO:0000256" key="1">
    <source>
        <dbReference type="SAM" id="MobiDB-lite"/>
    </source>
</evidence>
<feature type="chain" id="PRO_5045322127" evidence="2">
    <location>
        <begin position="24"/>
        <end position="77"/>
    </location>
</feature>
<feature type="compositionally biased region" description="Basic and acidic residues" evidence="1">
    <location>
        <begin position="36"/>
        <end position="62"/>
    </location>
</feature>
<feature type="region of interest" description="Disordered" evidence="1">
    <location>
        <begin position="26"/>
        <end position="77"/>
    </location>
</feature>
<organism evidence="3 4">
    <name type="scientific">Mucilaginibacter boryungensis</name>
    <dbReference type="NCBI Taxonomy" id="768480"/>
    <lineage>
        <taxon>Bacteria</taxon>
        <taxon>Pseudomonadati</taxon>
        <taxon>Bacteroidota</taxon>
        <taxon>Sphingobacteriia</taxon>
        <taxon>Sphingobacteriales</taxon>
        <taxon>Sphingobacteriaceae</taxon>
        <taxon>Mucilaginibacter</taxon>
    </lineage>
</organism>
<gene>
    <name evidence="3" type="ORF">IRJ18_17790</name>
</gene>
<accession>A0ABR9XLZ1</accession>
<evidence type="ECO:0000313" key="4">
    <source>
        <dbReference type="Proteomes" id="UP000632774"/>
    </source>
</evidence>
<reference evidence="3 4" key="1">
    <citation type="submission" date="2020-10" db="EMBL/GenBank/DDBJ databases">
        <title>Mucilaginibacter mali sp. nov., isolated from rhizosphere soil of apple orchard.</title>
        <authorList>
            <person name="Lee J.-S."/>
            <person name="Kim H.S."/>
            <person name="Kim J.-S."/>
        </authorList>
    </citation>
    <scope>NUCLEOTIDE SEQUENCE [LARGE SCALE GENOMIC DNA]</scope>
    <source>
        <strain evidence="3 4">KCTC 23157</strain>
    </source>
</reference>
<protein>
    <submittedName>
        <fullName evidence="3">Uncharacterized protein</fullName>
    </submittedName>
</protein>
<keyword evidence="2" id="KW-0732">Signal</keyword>
<name>A0ABR9XLZ1_9SPHI</name>
<sequence length="77" mass="8742">MKKVFTMLTLLMLGFASIAPVQASTFQQKPATTQHLKKDGTPDKRYNENKHLKKDGTPDMRYKTSKKAAKAMQKKSK</sequence>
<keyword evidence="4" id="KW-1185">Reference proteome</keyword>